<protein>
    <submittedName>
        <fullName evidence="1">Uncharacterized protein</fullName>
    </submittedName>
</protein>
<name>A0A3P3TBS3_9BACL</name>
<proteinExistence type="predicted"/>
<comment type="caution">
    <text evidence="1">The sequence shown here is derived from an EMBL/GenBank/DDBJ whole genome shotgun (WGS) entry which is preliminary data.</text>
</comment>
<keyword evidence="2" id="KW-1185">Reference proteome</keyword>
<gene>
    <name evidence="1" type="ORF">EHV15_36000</name>
</gene>
<evidence type="ECO:0000313" key="1">
    <source>
        <dbReference type="EMBL" id="RRJ54974.1"/>
    </source>
</evidence>
<dbReference type="EMBL" id="RRCN01000002">
    <property type="protein sequence ID" value="RRJ54974.1"/>
    <property type="molecule type" value="Genomic_DNA"/>
</dbReference>
<accession>A0A3P3TBS3</accession>
<sequence>MLFTSNKDNHGKMGYSAGKSAIDLLSKLQDLLKAELDYYERYYSPSMISEYSLDLIKIQAEIKGTKDTNYLSYLKSMERILISRITKYDSNQRALISKEIKHVEERIRDF</sequence>
<dbReference type="AlphaFoldDB" id="A0A3P3TBS3"/>
<reference evidence="1 2" key="1">
    <citation type="submission" date="2018-11" db="EMBL/GenBank/DDBJ databases">
        <title>Genome sequencing of Paenibacillus sp. KCOM 3021 (= ChDC PVNT-B20).</title>
        <authorList>
            <person name="Kook J.-K."/>
            <person name="Park S.-N."/>
            <person name="Lim Y.K."/>
        </authorList>
    </citation>
    <scope>NUCLEOTIDE SEQUENCE [LARGE SCALE GENOMIC DNA]</scope>
    <source>
        <strain evidence="1 2">KCOM 3021</strain>
    </source>
</reference>
<dbReference type="RefSeq" id="WP_128636067.1">
    <property type="nucleotide sequence ID" value="NZ_RRCN01000002.1"/>
</dbReference>
<organism evidence="1 2">
    <name type="scientific">Paenibacillus oralis</name>
    <dbReference type="NCBI Taxonomy" id="2490856"/>
    <lineage>
        <taxon>Bacteria</taxon>
        <taxon>Bacillati</taxon>
        <taxon>Bacillota</taxon>
        <taxon>Bacilli</taxon>
        <taxon>Bacillales</taxon>
        <taxon>Paenibacillaceae</taxon>
        <taxon>Paenibacillus</taxon>
    </lineage>
</organism>
<evidence type="ECO:0000313" key="2">
    <source>
        <dbReference type="Proteomes" id="UP000267017"/>
    </source>
</evidence>
<dbReference type="Proteomes" id="UP000267017">
    <property type="component" value="Unassembled WGS sequence"/>
</dbReference>